<gene>
    <name evidence="4" type="ORF">CHS0354_012513</name>
</gene>
<dbReference type="PRINTS" id="PR00258">
    <property type="entry name" value="SPERACTRCPTR"/>
</dbReference>
<dbReference type="Proteomes" id="UP001195483">
    <property type="component" value="Unassembled WGS sequence"/>
</dbReference>
<keyword evidence="5" id="KW-1185">Reference proteome</keyword>
<feature type="domain" description="SRCR" evidence="3">
    <location>
        <begin position="44"/>
        <end position="82"/>
    </location>
</feature>
<reference evidence="4" key="1">
    <citation type="journal article" date="2021" name="Genome Biol. Evol.">
        <title>A High-Quality Reference Genome for a Parasitic Bivalve with Doubly Uniparental Inheritance (Bivalvia: Unionida).</title>
        <authorList>
            <person name="Smith C.H."/>
        </authorList>
    </citation>
    <scope>NUCLEOTIDE SEQUENCE</scope>
    <source>
        <strain evidence="4">CHS0354</strain>
    </source>
</reference>
<organism evidence="4 5">
    <name type="scientific">Potamilus streckersoni</name>
    <dbReference type="NCBI Taxonomy" id="2493646"/>
    <lineage>
        <taxon>Eukaryota</taxon>
        <taxon>Metazoa</taxon>
        <taxon>Spiralia</taxon>
        <taxon>Lophotrochozoa</taxon>
        <taxon>Mollusca</taxon>
        <taxon>Bivalvia</taxon>
        <taxon>Autobranchia</taxon>
        <taxon>Heteroconchia</taxon>
        <taxon>Palaeoheterodonta</taxon>
        <taxon>Unionida</taxon>
        <taxon>Unionoidea</taxon>
        <taxon>Unionidae</taxon>
        <taxon>Ambleminae</taxon>
        <taxon>Lampsilini</taxon>
        <taxon>Potamilus</taxon>
    </lineage>
</organism>
<dbReference type="SMART" id="SM00202">
    <property type="entry name" value="SR"/>
    <property type="match status" value="1"/>
</dbReference>
<proteinExistence type="predicted"/>
<accession>A0AAE0SWI7</accession>
<dbReference type="EMBL" id="JAEAOA010000761">
    <property type="protein sequence ID" value="KAK3599029.1"/>
    <property type="molecule type" value="Genomic_DNA"/>
</dbReference>
<dbReference type="PANTHER" id="PTHR48071:SF18">
    <property type="entry name" value="DELETED IN MALIGNANT BRAIN TUMORS 1 PROTEIN-RELATED"/>
    <property type="match status" value="1"/>
</dbReference>
<comment type="caution">
    <text evidence="2">Lacks conserved residue(s) required for the propagation of feature annotation.</text>
</comment>
<reference evidence="4" key="3">
    <citation type="submission" date="2023-05" db="EMBL/GenBank/DDBJ databases">
        <authorList>
            <person name="Smith C.H."/>
        </authorList>
    </citation>
    <scope>NUCLEOTIDE SEQUENCE</scope>
    <source>
        <strain evidence="4">CHS0354</strain>
        <tissue evidence="4">Mantle</tissue>
    </source>
</reference>
<evidence type="ECO:0000313" key="4">
    <source>
        <dbReference type="EMBL" id="KAK3599029.1"/>
    </source>
</evidence>
<comment type="caution">
    <text evidence="4">The sequence shown here is derived from an EMBL/GenBank/DDBJ whole genome shotgun (WGS) entry which is preliminary data.</text>
</comment>
<feature type="disulfide bond" evidence="2">
    <location>
        <begin position="51"/>
        <end position="61"/>
    </location>
</feature>
<keyword evidence="1 2" id="KW-1015">Disulfide bond</keyword>
<evidence type="ECO:0000313" key="5">
    <source>
        <dbReference type="Proteomes" id="UP001195483"/>
    </source>
</evidence>
<name>A0AAE0SWI7_9BIVA</name>
<dbReference type="PROSITE" id="PS50287">
    <property type="entry name" value="SRCR_2"/>
    <property type="match status" value="1"/>
</dbReference>
<protein>
    <recommendedName>
        <fullName evidence="3">SRCR domain-containing protein</fullName>
    </recommendedName>
</protein>
<evidence type="ECO:0000256" key="2">
    <source>
        <dbReference type="PROSITE-ProRule" id="PRU00196"/>
    </source>
</evidence>
<reference evidence="4" key="2">
    <citation type="journal article" date="2021" name="Genome Biol. Evol.">
        <title>Developing a high-quality reference genome for a parasitic bivalve with doubly uniparental inheritance (Bivalvia: Unionida).</title>
        <authorList>
            <person name="Smith C.H."/>
        </authorList>
    </citation>
    <scope>NUCLEOTIDE SEQUENCE</scope>
    <source>
        <strain evidence="4">CHS0354</strain>
        <tissue evidence="4">Mantle</tissue>
    </source>
</reference>
<dbReference type="Gene3D" id="3.10.250.10">
    <property type="entry name" value="SRCR-like domain"/>
    <property type="match status" value="1"/>
</dbReference>
<dbReference type="Pfam" id="PF00530">
    <property type="entry name" value="SRCR"/>
    <property type="match status" value="1"/>
</dbReference>
<dbReference type="SUPFAM" id="SSF56487">
    <property type="entry name" value="SRCR-like"/>
    <property type="match status" value="1"/>
</dbReference>
<sequence length="112" mass="12321">MAFPILLHFPEETIKHDEGTISLDMAALVTADQFDSVSTSSLRIWLDDVTCFGTESSLSDCSHRTWGDNNCRHSEDVAITCGDRFNQINAVGTLIIQNTAKHHIGKAAVEET</sequence>
<dbReference type="InterPro" id="IPR036772">
    <property type="entry name" value="SRCR-like_dom_sf"/>
</dbReference>
<dbReference type="GO" id="GO:0016020">
    <property type="term" value="C:membrane"/>
    <property type="evidence" value="ECO:0007669"/>
    <property type="project" value="InterPro"/>
</dbReference>
<dbReference type="PANTHER" id="PTHR48071">
    <property type="entry name" value="SRCR DOMAIN-CONTAINING PROTEIN"/>
    <property type="match status" value="1"/>
</dbReference>
<evidence type="ECO:0000256" key="1">
    <source>
        <dbReference type="ARBA" id="ARBA00023157"/>
    </source>
</evidence>
<dbReference type="AlphaFoldDB" id="A0AAE0SWI7"/>
<evidence type="ECO:0000259" key="3">
    <source>
        <dbReference type="PROSITE" id="PS50287"/>
    </source>
</evidence>
<dbReference type="InterPro" id="IPR001190">
    <property type="entry name" value="SRCR"/>
</dbReference>